<keyword evidence="8" id="KW-0325">Glycoprotein</keyword>
<dbReference type="FunFam" id="1.50.10.20:FF:000006">
    <property type="entry name" value="Mannan endo-1,6-alpha-mannosidase"/>
    <property type="match status" value="1"/>
</dbReference>
<evidence type="ECO:0000256" key="9">
    <source>
        <dbReference type="ARBA" id="ARBA00023295"/>
    </source>
</evidence>
<protein>
    <recommendedName>
        <fullName evidence="4 10">Mannan endo-1,6-alpha-mannosidase</fullName>
        <ecNumber evidence="4 10">3.2.1.101</ecNumber>
    </recommendedName>
</protein>
<name>A0AAD4KX76_9EURO</name>
<dbReference type="InterPro" id="IPR005198">
    <property type="entry name" value="Glyco_hydro_76"/>
</dbReference>
<evidence type="ECO:0000313" key="14">
    <source>
        <dbReference type="EMBL" id="KAH8703196.1"/>
    </source>
</evidence>
<dbReference type="EC" id="3.2.1.101" evidence="4 10"/>
<keyword evidence="7 12" id="KW-0472">Membrane</keyword>
<dbReference type="Proteomes" id="UP001201262">
    <property type="component" value="Unassembled WGS sequence"/>
</dbReference>
<keyword evidence="5 13" id="KW-0732">Signal</keyword>
<dbReference type="PANTHER" id="PTHR12145:SF37">
    <property type="entry name" value="MANNAN ENDO-1,6-ALPHA-MANNOSIDASE"/>
    <property type="match status" value="1"/>
</dbReference>
<comment type="subcellular location">
    <subcellularLocation>
        <location evidence="2">Endomembrane system</location>
    </subcellularLocation>
</comment>
<gene>
    <name evidence="14" type="ORF">BGW36DRAFT_354629</name>
</gene>
<feature type="transmembrane region" description="Helical" evidence="12">
    <location>
        <begin position="444"/>
        <end position="466"/>
    </location>
</feature>
<dbReference type="PIRSF" id="PIRSF016302">
    <property type="entry name" value="Man_a_manosd"/>
    <property type="match status" value="1"/>
</dbReference>
<dbReference type="SUPFAM" id="SSF48208">
    <property type="entry name" value="Six-hairpin glycosidases"/>
    <property type="match status" value="1"/>
</dbReference>
<evidence type="ECO:0000256" key="11">
    <source>
        <dbReference type="SAM" id="MobiDB-lite"/>
    </source>
</evidence>
<dbReference type="GeneID" id="70243830"/>
<evidence type="ECO:0000256" key="3">
    <source>
        <dbReference type="ARBA" id="ARBA00009699"/>
    </source>
</evidence>
<proteinExistence type="inferred from homology"/>
<comment type="similarity">
    <text evidence="3 10">Belongs to the glycosyl hydrolase 76 family.</text>
</comment>
<evidence type="ECO:0000256" key="5">
    <source>
        <dbReference type="ARBA" id="ARBA00022729"/>
    </source>
</evidence>
<reference evidence="14" key="1">
    <citation type="submission" date="2021-12" db="EMBL/GenBank/DDBJ databases">
        <title>Convergent genome expansion in fungi linked to evolution of root-endophyte symbiosis.</title>
        <authorList>
            <consortium name="DOE Joint Genome Institute"/>
            <person name="Ke Y.-H."/>
            <person name="Bonito G."/>
            <person name="Liao H.-L."/>
            <person name="Looney B."/>
            <person name="Rojas-Flechas A."/>
            <person name="Nash J."/>
            <person name="Hameed K."/>
            <person name="Schadt C."/>
            <person name="Martin F."/>
            <person name="Crous P.W."/>
            <person name="Miettinen O."/>
            <person name="Magnuson J.K."/>
            <person name="Labbe J."/>
            <person name="Jacobson D."/>
            <person name="Doktycz M.J."/>
            <person name="Veneault-Fourrey C."/>
            <person name="Kuo A."/>
            <person name="Mondo S."/>
            <person name="Calhoun S."/>
            <person name="Riley R."/>
            <person name="Ohm R."/>
            <person name="LaButti K."/>
            <person name="Andreopoulos B."/>
            <person name="Pangilinan J."/>
            <person name="Nolan M."/>
            <person name="Tritt A."/>
            <person name="Clum A."/>
            <person name="Lipzen A."/>
            <person name="Daum C."/>
            <person name="Barry K."/>
            <person name="Grigoriev I.V."/>
            <person name="Vilgalys R."/>
        </authorList>
    </citation>
    <scope>NUCLEOTIDE SEQUENCE</scope>
    <source>
        <strain evidence="14">PMI_201</strain>
    </source>
</reference>
<evidence type="ECO:0000256" key="4">
    <source>
        <dbReference type="ARBA" id="ARBA00012350"/>
    </source>
</evidence>
<keyword evidence="15" id="KW-1185">Reference proteome</keyword>
<dbReference type="AlphaFoldDB" id="A0AAD4KX76"/>
<dbReference type="Pfam" id="PF03663">
    <property type="entry name" value="Glyco_hydro_76"/>
    <property type="match status" value="1"/>
</dbReference>
<dbReference type="GO" id="GO:0009272">
    <property type="term" value="P:fungal-type cell wall biogenesis"/>
    <property type="evidence" value="ECO:0007669"/>
    <property type="project" value="TreeGrafter"/>
</dbReference>
<keyword evidence="12" id="KW-1133">Transmembrane helix</keyword>
<accession>A0AAD4KX76</accession>
<dbReference type="InterPro" id="IPR014480">
    <property type="entry name" value="Mannan-1_6-alpha_mannosidase"/>
</dbReference>
<dbReference type="Gene3D" id="1.50.10.20">
    <property type="match status" value="1"/>
</dbReference>
<dbReference type="GO" id="GO:0016052">
    <property type="term" value="P:carbohydrate catabolic process"/>
    <property type="evidence" value="ECO:0007669"/>
    <property type="project" value="InterPro"/>
</dbReference>
<dbReference type="EMBL" id="JAJTJA010000002">
    <property type="protein sequence ID" value="KAH8703196.1"/>
    <property type="molecule type" value="Genomic_DNA"/>
</dbReference>
<evidence type="ECO:0000256" key="1">
    <source>
        <dbReference type="ARBA" id="ARBA00001452"/>
    </source>
</evidence>
<keyword evidence="9 10" id="KW-0326">Glycosidase</keyword>
<evidence type="ECO:0000256" key="13">
    <source>
        <dbReference type="SAM" id="SignalP"/>
    </source>
</evidence>
<evidence type="ECO:0000256" key="8">
    <source>
        <dbReference type="ARBA" id="ARBA00023180"/>
    </source>
</evidence>
<comment type="caution">
    <text evidence="14">The sequence shown here is derived from an EMBL/GenBank/DDBJ whole genome shotgun (WGS) entry which is preliminary data.</text>
</comment>
<evidence type="ECO:0000313" key="15">
    <source>
        <dbReference type="Proteomes" id="UP001201262"/>
    </source>
</evidence>
<evidence type="ECO:0000256" key="7">
    <source>
        <dbReference type="ARBA" id="ARBA00023136"/>
    </source>
</evidence>
<dbReference type="PANTHER" id="PTHR12145">
    <property type="entry name" value="MANNAN ENDO-1,6-ALPHA-MANNOSIDASE DCW1"/>
    <property type="match status" value="1"/>
</dbReference>
<evidence type="ECO:0000256" key="2">
    <source>
        <dbReference type="ARBA" id="ARBA00004308"/>
    </source>
</evidence>
<evidence type="ECO:0000256" key="12">
    <source>
        <dbReference type="SAM" id="Phobius"/>
    </source>
</evidence>
<dbReference type="InterPro" id="IPR008928">
    <property type="entry name" value="6-hairpin_glycosidase_sf"/>
</dbReference>
<feature type="compositionally biased region" description="Polar residues" evidence="11">
    <location>
        <begin position="407"/>
        <end position="420"/>
    </location>
</feature>
<evidence type="ECO:0000256" key="6">
    <source>
        <dbReference type="ARBA" id="ARBA00022801"/>
    </source>
</evidence>
<keyword evidence="12" id="KW-0812">Transmembrane</keyword>
<dbReference type="GO" id="GO:0012505">
    <property type="term" value="C:endomembrane system"/>
    <property type="evidence" value="ECO:0007669"/>
    <property type="project" value="UniProtKB-SubCell"/>
</dbReference>
<evidence type="ECO:0000256" key="10">
    <source>
        <dbReference type="PIRNR" id="PIRNR016302"/>
    </source>
</evidence>
<feature type="region of interest" description="Disordered" evidence="11">
    <location>
        <begin position="403"/>
        <end position="439"/>
    </location>
</feature>
<feature type="chain" id="PRO_5042043342" description="Mannan endo-1,6-alpha-mannosidase" evidence="13">
    <location>
        <begin position="21"/>
        <end position="471"/>
    </location>
</feature>
<organism evidence="14 15">
    <name type="scientific">Talaromyces proteolyticus</name>
    <dbReference type="NCBI Taxonomy" id="1131652"/>
    <lineage>
        <taxon>Eukaryota</taxon>
        <taxon>Fungi</taxon>
        <taxon>Dikarya</taxon>
        <taxon>Ascomycota</taxon>
        <taxon>Pezizomycotina</taxon>
        <taxon>Eurotiomycetes</taxon>
        <taxon>Eurotiomycetidae</taxon>
        <taxon>Eurotiales</taxon>
        <taxon>Trichocomaceae</taxon>
        <taxon>Talaromyces</taxon>
        <taxon>Talaromyces sect. Bacilispori</taxon>
    </lineage>
</organism>
<dbReference type="GO" id="GO:0008496">
    <property type="term" value="F:mannan endo-1,6-alpha-mannosidase activity"/>
    <property type="evidence" value="ECO:0007669"/>
    <property type="project" value="UniProtKB-UniRule"/>
</dbReference>
<dbReference type="RefSeq" id="XP_046076214.1">
    <property type="nucleotide sequence ID" value="XM_046213543.1"/>
</dbReference>
<sequence>MHLSNLLSFQLLALAPFTAGITVDADSAQSLKDAATTAAASAVNYYNNRDPSVRNIPGQFYNTWWEGGAFFTFLINYWHWTGDDQYNDLVNKGMLNQKGDANDFDPASASMYMGNDDQEFWALAATTAIEQKFPDVPNNPSWLSLAQGAFNDFVARWETDKASCGGGLRWQVNSIQGSGYNAKNSISNAGFMQLAARLARFTNNQTYADWADTVWDWTMSVPLLDNQTWFLNDSILINQNCGAPNDQQWSYNYGSYIAGLAYMYNFTNGAARYKTGIDGLMGQLFERFFPAEYGSNTLSEISCEPYGTCNRDQIIYKGLITNWLSLVAQLAPYTYGEIEPKMKKSAEAAGTQCSGPNNECGIVWHNTTWDGTDGIEQEMAALSAFANALVFFQYGSSGYTAPETPAPVTSTTGGNSTSDPSGGMAGGGEQTVPQPKPVNTGDRAGAAILTVIFATAWIGMMVWVAYGEFRF</sequence>
<keyword evidence="6 10" id="KW-0378">Hydrolase</keyword>
<feature type="signal peptide" evidence="13">
    <location>
        <begin position="1"/>
        <end position="20"/>
    </location>
</feature>
<comment type="catalytic activity">
    <reaction evidence="1 10">
        <text>Random hydrolysis of (1-&gt;6)-alpha-D-mannosidic linkages in unbranched (1-&gt;6)-mannans.</text>
        <dbReference type="EC" id="3.2.1.101"/>
    </reaction>
</comment>